<dbReference type="InterPro" id="IPR050109">
    <property type="entry name" value="HTH-type_TetR-like_transc_reg"/>
</dbReference>
<feature type="DNA-binding region" description="H-T-H motif" evidence="4">
    <location>
        <begin position="20"/>
        <end position="39"/>
    </location>
</feature>
<dbReference type="Gene3D" id="1.10.357.10">
    <property type="entry name" value="Tetracycline Repressor, domain 2"/>
    <property type="match status" value="1"/>
</dbReference>
<dbReference type="SUPFAM" id="SSF46689">
    <property type="entry name" value="Homeodomain-like"/>
    <property type="match status" value="1"/>
</dbReference>
<gene>
    <name evidence="6" type="ORF">Ga0074812_11027</name>
</gene>
<reference evidence="7" key="1">
    <citation type="submission" date="2015-11" db="EMBL/GenBank/DDBJ databases">
        <authorList>
            <person name="Varghese N."/>
        </authorList>
    </citation>
    <scope>NUCLEOTIDE SEQUENCE [LARGE SCALE GENOMIC DNA]</scope>
    <source>
        <strain evidence="7">DSM 45899</strain>
    </source>
</reference>
<sequence length="201" mass="21706">MTVIVDAAKRLIASRGSSFTTQDLVKEAGIAMQTFYRHFPGKDQLMLAVIEDVISGQVVHYQESAAGEPDPLARLRRYMEAALHSLGSEDGAQRGARFITAEHWRLYQLYPDEVDHATRPFADLVAGELEAAQAVGLIGPIDTAQTGELVNLLVRAVFHHYAFATRKESAAEVAARVWAFCLGGFGAVTPPATPLAGKGAE</sequence>
<dbReference type="SUPFAM" id="SSF48498">
    <property type="entry name" value="Tetracyclin repressor-like, C-terminal domain"/>
    <property type="match status" value="1"/>
</dbReference>
<keyword evidence="7" id="KW-1185">Reference proteome</keyword>
<dbReference type="EMBL" id="FAOZ01000010">
    <property type="protein sequence ID" value="CUU57012.1"/>
    <property type="molecule type" value="Genomic_DNA"/>
</dbReference>
<dbReference type="InterPro" id="IPR036271">
    <property type="entry name" value="Tet_transcr_reg_TetR-rel_C_sf"/>
</dbReference>
<dbReference type="GO" id="GO:0000976">
    <property type="term" value="F:transcription cis-regulatory region binding"/>
    <property type="evidence" value="ECO:0007669"/>
    <property type="project" value="TreeGrafter"/>
</dbReference>
<evidence type="ECO:0000313" key="6">
    <source>
        <dbReference type="EMBL" id="CUU57012.1"/>
    </source>
</evidence>
<keyword evidence="1" id="KW-0805">Transcription regulation</keyword>
<dbReference type="Pfam" id="PF00440">
    <property type="entry name" value="TetR_N"/>
    <property type="match status" value="1"/>
</dbReference>
<dbReference type="GO" id="GO:0003700">
    <property type="term" value="F:DNA-binding transcription factor activity"/>
    <property type="evidence" value="ECO:0007669"/>
    <property type="project" value="TreeGrafter"/>
</dbReference>
<evidence type="ECO:0000256" key="3">
    <source>
        <dbReference type="ARBA" id="ARBA00023163"/>
    </source>
</evidence>
<dbReference type="RefSeq" id="WP_091278206.1">
    <property type="nucleotide sequence ID" value="NZ_FAOZ01000010.1"/>
</dbReference>
<evidence type="ECO:0000256" key="2">
    <source>
        <dbReference type="ARBA" id="ARBA00023125"/>
    </source>
</evidence>
<keyword evidence="3" id="KW-0804">Transcription</keyword>
<accession>A0A0S4QNX4</accession>
<organism evidence="6 7">
    <name type="scientific">Parafrankia irregularis</name>
    <dbReference type="NCBI Taxonomy" id="795642"/>
    <lineage>
        <taxon>Bacteria</taxon>
        <taxon>Bacillati</taxon>
        <taxon>Actinomycetota</taxon>
        <taxon>Actinomycetes</taxon>
        <taxon>Frankiales</taxon>
        <taxon>Frankiaceae</taxon>
        <taxon>Parafrankia</taxon>
    </lineage>
</organism>
<protein>
    <submittedName>
        <fullName evidence="6">DNA-binding transcriptional regulator, AcrR family</fullName>
    </submittedName>
</protein>
<dbReference type="PRINTS" id="PR00455">
    <property type="entry name" value="HTHTETR"/>
</dbReference>
<dbReference type="InterPro" id="IPR001647">
    <property type="entry name" value="HTH_TetR"/>
</dbReference>
<dbReference type="AlphaFoldDB" id="A0A0S4QNX4"/>
<name>A0A0S4QNX4_9ACTN</name>
<dbReference type="PANTHER" id="PTHR30055:SF234">
    <property type="entry name" value="HTH-TYPE TRANSCRIPTIONAL REGULATOR BETI"/>
    <property type="match status" value="1"/>
</dbReference>
<evidence type="ECO:0000259" key="5">
    <source>
        <dbReference type="PROSITE" id="PS50977"/>
    </source>
</evidence>
<feature type="domain" description="HTH tetR-type" evidence="5">
    <location>
        <begin position="1"/>
        <end position="57"/>
    </location>
</feature>
<dbReference type="Gene3D" id="1.10.10.60">
    <property type="entry name" value="Homeodomain-like"/>
    <property type="match status" value="1"/>
</dbReference>
<evidence type="ECO:0000313" key="7">
    <source>
        <dbReference type="Proteomes" id="UP000198802"/>
    </source>
</evidence>
<evidence type="ECO:0000256" key="4">
    <source>
        <dbReference type="PROSITE-ProRule" id="PRU00335"/>
    </source>
</evidence>
<dbReference type="Proteomes" id="UP000198802">
    <property type="component" value="Unassembled WGS sequence"/>
</dbReference>
<proteinExistence type="predicted"/>
<dbReference type="PROSITE" id="PS50977">
    <property type="entry name" value="HTH_TETR_2"/>
    <property type="match status" value="1"/>
</dbReference>
<evidence type="ECO:0000256" key="1">
    <source>
        <dbReference type="ARBA" id="ARBA00023015"/>
    </source>
</evidence>
<dbReference type="PANTHER" id="PTHR30055">
    <property type="entry name" value="HTH-TYPE TRANSCRIPTIONAL REGULATOR RUTR"/>
    <property type="match status" value="1"/>
</dbReference>
<keyword evidence="2 4" id="KW-0238">DNA-binding</keyword>
<dbReference type="InterPro" id="IPR009057">
    <property type="entry name" value="Homeodomain-like_sf"/>
</dbReference>